<evidence type="ECO:0000313" key="2">
    <source>
        <dbReference type="EMBL" id="KAG0258031.1"/>
    </source>
</evidence>
<dbReference type="EMBL" id="JAAAIL010002348">
    <property type="protein sequence ID" value="KAG0258031.1"/>
    <property type="molecule type" value="Genomic_DNA"/>
</dbReference>
<dbReference type="Proteomes" id="UP001194580">
    <property type="component" value="Unassembled WGS sequence"/>
</dbReference>
<name>A0AAD4H1C5_9FUNG</name>
<gene>
    <name evidence="2" type="ORF">BGZ95_005070</name>
</gene>
<keyword evidence="3" id="KW-1185">Reference proteome</keyword>
<organism evidence="2 3">
    <name type="scientific">Linnemannia exigua</name>
    <dbReference type="NCBI Taxonomy" id="604196"/>
    <lineage>
        <taxon>Eukaryota</taxon>
        <taxon>Fungi</taxon>
        <taxon>Fungi incertae sedis</taxon>
        <taxon>Mucoromycota</taxon>
        <taxon>Mortierellomycotina</taxon>
        <taxon>Mortierellomycetes</taxon>
        <taxon>Mortierellales</taxon>
        <taxon>Mortierellaceae</taxon>
        <taxon>Linnemannia</taxon>
    </lineage>
</organism>
<evidence type="ECO:0000256" key="1">
    <source>
        <dbReference type="SAM" id="MobiDB-lite"/>
    </source>
</evidence>
<sequence length="66" mass="7440">QQQQQATGPSGEKDGYLKLSFKFFKQPLTDDYYGDDANAPEFPELEQFRQSASNNNGQRKRAGPAQ</sequence>
<feature type="compositionally biased region" description="Polar residues" evidence="1">
    <location>
        <begin position="48"/>
        <end position="57"/>
    </location>
</feature>
<comment type="caution">
    <text evidence="2">The sequence shown here is derived from an EMBL/GenBank/DDBJ whole genome shotgun (WGS) entry which is preliminary data.</text>
</comment>
<accession>A0AAD4H1C5</accession>
<feature type="region of interest" description="Disordered" evidence="1">
    <location>
        <begin position="29"/>
        <end position="66"/>
    </location>
</feature>
<protein>
    <submittedName>
        <fullName evidence="2">Uncharacterized protein</fullName>
    </submittedName>
</protein>
<reference evidence="2" key="1">
    <citation type="journal article" date="2020" name="Fungal Divers.">
        <title>Resolving the Mortierellaceae phylogeny through synthesis of multi-gene phylogenetics and phylogenomics.</title>
        <authorList>
            <person name="Vandepol N."/>
            <person name="Liber J."/>
            <person name="Desiro A."/>
            <person name="Na H."/>
            <person name="Kennedy M."/>
            <person name="Barry K."/>
            <person name="Grigoriev I.V."/>
            <person name="Miller A.N."/>
            <person name="O'Donnell K."/>
            <person name="Stajich J.E."/>
            <person name="Bonito G."/>
        </authorList>
    </citation>
    <scope>NUCLEOTIDE SEQUENCE</scope>
    <source>
        <strain evidence="2">NRRL 28262</strain>
    </source>
</reference>
<dbReference type="AlphaFoldDB" id="A0AAD4H1C5"/>
<evidence type="ECO:0000313" key="3">
    <source>
        <dbReference type="Proteomes" id="UP001194580"/>
    </source>
</evidence>
<proteinExistence type="predicted"/>
<feature type="non-terminal residue" evidence="2">
    <location>
        <position position="1"/>
    </location>
</feature>